<dbReference type="Proteomes" id="UP001497457">
    <property type="component" value="Chromosome 13rd"/>
</dbReference>
<protein>
    <recommendedName>
        <fullName evidence="3">F-box protein</fullName>
    </recommendedName>
</protein>
<sequence>MLKTTGEGTSSMEKPPLQFLYLILDDWALGYNIRKVDVSCNDHDLLDDCAFGYSIRKVNVSSDDPDLLLLNGMARESAVCLPSPIFRLKARRFLNFIPRHMDRFRPIYFSIGSRLFVLGSSSFEVIDLQPIDNPSSQLDSLSWCKLQDAPFHSAEVVSYAILPDKQTIFASVGLITNNATYSFQMADDIEGGSPTWKRIGEWVLPFYGSGYFDSALNAWVGLSMYSLETGRICACNLVPANSNSVDCPTWKFSKENLFSNDPTETHVGATLVYMGHDSRFCLLECVIVYYKYRVRSYNFKEKDVYPQAFRYMYRVTTFSLKYDNNGDLTTGDSRRVRYYKAPKKEVTRYLCESPVVFWM</sequence>
<gene>
    <name evidence="1" type="ORF">URODEC1_LOCUS19511</name>
</gene>
<dbReference type="SUPFAM" id="SSF50965">
    <property type="entry name" value="Galactose oxidase, central domain"/>
    <property type="match status" value="1"/>
</dbReference>
<keyword evidence="2" id="KW-1185">Reference proteome</keyword>
<reference evidence="2" key="1">
    <citation type="submission" date="2024-06" db="EMBL/GenBank/DDBJ databases">
        <authorList>
            <person name="Ryan C."/>
        </authorList>
    </citation>
    <scope>NUCLEOTIDE SEQUENCE [LARGE SCALE GENOMIC DNA]</scope>
</reference>
<dbReference type="PANTHER" id="PTHR33085:SF62">
    <property type="entry name" value="OS03G0632600 PROTEIN"/>
    <property type="match status" value="1"/>
</dbReference>
<dbReference type="Pfam" id="PF07893">
    <property type="entry name" value="DUF1668"/>
    <property type="match status" value="1"/>
</dbReference>
<reference evidence="1 2" key="2">
    <citation type="submission" date="2024-10" db="EMBL/GenBank/DDBJ databases">
        <authorList>
            <person name="Ryan C."/>
        </authorList>
    </citation>
    <scope>NUCLEOTIDE SEQUENCE [LARGE SCALE GENOMIC DNA]</scope>
</reference>
<evidence type="ECO:0008006" key="3">
    <source>
        <dbReference type="Google" id="ProtNLM"/>
    </source>
</evidence>
<dbReference type="InterPro" id="IPR011043">
    <property type="entry name" value="Gal_Oxase/kelch_b-propeller"/>
</dbReference>
<accession>A0ABC8X3Q0</accession>
<dbReference type="EMBL" id="OZ075123">
    <property type="protein sequence ID" value="CAL4919000.1"/>
    <property type="molecule type" value="Genomic_DNA"/>
</dbReference>
<organism evidence="1 2">
    <name type="scientific">Urochloa decumbens</name>
    <dbReference type="NCBI Taxonomy" id="240449"/>
    <lineage>
        <taxon>Eukaryota</taxon>
        <taxon>Viridiplantae</taxon>
        <taxon>Streptophyta</taxon>
        <taxon>Embryophyta</taxon>
        <taxon>Tracheophyta</taxon>
        <taxon>Spermatophyta</taxon>
        <taxon>Magnoliopsida</taxon>
        <taxon>Liliopsida</taxon>
        <taxon>Poales</taxon>
        <taxon>Poaceae</taxon>
        <taxon>PACMAD clade</taxon>
        <taxon>Panicoideae</taxon>
        <taxon>Panicodae</taxon>
        <taxon>Paniceae</taxon>
        <taxon>Melinidinae</taxon>
        <taxon>Urochloa</taxon>
    </lineage>
</organism>
<dbReference type="AlphaFoldDB" id="A0ABC8X3Q0"/>
<evidence type="ECO:0000313" key="2">
    <source>
        <dbReference type="Proteomes" id="UP001497457"/>
    </source>
</evidence>
<evidence type="ECO:0000313" key="1">
    <source>
        <dbReference type="EMBL" id="CAL4919000.1"/>
    </source>
</evidence>
<proteinExistence type="predicted"/>
<name>A0ABC8X3Q0_9POAL</name>
<dbReference type="InterPro" id="IPR012871">
    <property type="entry name" value="DUF1668_ORYSA"/>
</dbReference>
<dbReference type="PANTHER" id="PTHR33085">
    <property type="entry name" value="OS12G0113100 PROTEIN-RELATED"/>
    <property type="match status" value="1"/>
</dbReference>